<dbReference type="PANTHER" id="PTHR33237">
    <property type="entry name" value="F2P16.13 PROTEIN-RELATED"/>
    <property type="match status" value="1"/>
</dbReference>
<dbReference type="PANTHER" id="PTHR33237:SF50">
    <property type="entry name" value="TRANSMEMBRANE PROTEIN"/>
    <property type="match status" value="1"/>
</dbReference>
<dbReference type="AlphaFoldDB" id="A0A1Q3CBK7"/>
<evidence type="ECO:0000256" key="1">
    <source>
        <dbReference type="SAM" id="MobiDB-lite"/>
    </source>
</evidence>
<gene>
    <name evidence="2" type="ORF">CFOL_v3_20953</name>
</gene>
<dbReference type="InParanoid" id="A0A1Q3CBK7"/>
<dbReference type="Proteomes" id="UP000187406">
    <property type="component" value="Unassembled WGS sequence"/>
</dbReference>
<dbReference type="STRING" id="3775.A0A1Q3CBK7"/>
<comment type="caution">
    <text evidence="2">The sequence shown here is derived from an EMBL/GenBank/DDBJ whole genome shotgun (WGS) entry which is preliminary data.</text>
</comment>
<feature type="region of interest" description="Disordered" evidence="1">
    <location>
        <begin position="117"/>
        <end position="136"/>
    </location>
</feature>
<name>A0A1Q3CBK7_CEPFO</name>
<keyword evidence="3" id="KW-1185">Reference proteome</keyword>
<feature type="non-terminal residue" evidence="2">
    <location>
        <position position="136"/>
    </location>
</feature>
<dbReference type="EMBL" id="BDDD01001633">
    <property type="protein sequence ID" value="GAV77482.1"/>
    <property type="molecule type" value="Genomic_DNA"/>
</dbReference>
<accession>A0A1Q3CBK7</accession>
<protein>
    <submittedName>
        <fullName evidence="2">Uncharacterized protein</fullName>
    </submittedName>
</protein>
<evidence type="ECO:0000313" key="3">
    <source>
        <dbReference type="Proteomes" id="UP000187406"/>
    </source>
</evidence>
<feature type="non-terminal residue" evidence="2">
    <location>
        <position position="1"/>
    </location>
</feature>
<dbReference type="OrthoDB" id="755532at2759"/>
<proteinExistence type="predicted"/>
<sequence length="136" mass="15292">LKGKFILVIGLFFVVVALVALCAKHNRDVQTKSRTQTSDTKFVHKPFLVSPRQLVITIGNKKIPFIYKKKGYSNYEDEAEIGPKEEGKFEEDGLWQKAILMGEKCSPLEFSGAIHYDNNGNQLLEPPPRSPRASSL</sequence>
<organism evidence="2 3">
    <name type="scientific">Cephalotus follicularis</name>
    <name type="common">Albany pitcher plant</name>
    <dbReference type="NCBI Taxonomy" id="3775"/>
    <lineage>
        <taxon>Eukaryota</taxon>
        <taxon>Viridiplantae</taxon>
        <taxon>Streptophyta</taxon>
        <taxon>Embryophyta</taxon>
        <taxon>Tracheophyta</taxon>
        <taxon>Spermatophyta</taxon>
        <taxon>Magnoliopsida</taxon>
        <taxon>eudicotyledons</taxon>
        <taxon>Gunneridae</taxon>
        <taxon>Pentapetalae</taxon>
        <taxon>rosids</taxon>
        <taxon>fabids</taxon>
        <taxon>Oxalidales</taxon>
        <taxon>Cephalotaceae</taxon>
        <taxon>Cephalotus</taxon>
    </lineage>
</organism>
<evidence type="ECO:0000313" key="2">
    <source>
        <dbReference type="EMBL" id="GAV77482.1"/>
    </source>
</evidence>
<reference evidence="3" key="1">
    <citation type="submission" date="2016-04" db="EMBL/GenBank/DDBJ databases">
        <title>Cephalotus genome sequencing.</title>
        <authorList>
            <person name="Fukushima K."/>
            <person name="Hasebe M."/>
            <person name="Fang X."/>
        </authorList>
    </citation>
    <scope>NUCLEOTIDE SEQUENCE [LARGE SCALE GENOMIC DNA]</scope>
    <source>
        <strain evidence="3">cv. St1</strain>
    </source>
</reference>